<proteinExistence type="predicted"/>
<organism evidence="1 2">
    <name type="scientific">Streptomyces crystallinus</name>
    <dbReference type="NCBI Taxonomy" id="68191"/>
    <lineage>
        <taxon>Bacteria</taxon>
        <taxon>Bacillati</taxon>
        <taxon>Actinomycetota</taxon>
        <taxon>Actinomycetes</taxon>
        <taxon>Kitasatosporales</taxon>
        <taxon>Streptomycetaceae</taxon>
        <taxon>Streptomyces</taxon>
    </lineage>
</organism>
<evidence type="ECO:0008006" key="3">
    <source>
        <dbReference type="Google" id="ProtNLM"/>
    </source>
</evidence>
<name>A0ABP3QT68_9ACTN</name>
<reference evidence="2" key="1">
    <citation type="journal article" date="2019" name="Int. J. Syst. Evol. Microbiol.">
        <title>The Global Catalogue of Microorganisms (GCM) 10K type strain sequencing project: providing services to taxonomists for standard genome sequencing and annotation.</title>
        <authorList>
            <consortium name="The Broad Institute Genomics Platform"/>
            <consortium name="The Broad Institute Genome Sequencing Center for Infectious Disease"/>
            <person name="Wu L."/>
            <person name="Ma J."/>
        </authorList>
    </citation>
    <scope>NUCLEOTIDE SEQUENCE [LARGE SCALE GENOMIC DNA]</scope>
    <source>
        <strain evidence="2">JCM 5067</strain>
    </source>
</reference>
<dbReference type="InterPro" id="IPR029058">
    <property type="entry name" value="AB_hydrolase_fold"/>
</dbReference>
<evidence type="ECO:0000313" key="2">
    <source>
        <dbReference type="Proteomes" id="UP001500668"/>
    </source>
</evidence>
<dbReference type="Proteomes" id="UP001500668">
    <property type="component" value="Unassembled WGS sequence"/>
</dbReference>
<evidence type="ECO:0000313" key="1">
    <source>
        <dbReference type="EMBL" id="GAA0593812.1"/>
    </source>
</evidence>
<accession>A0ABP3QT68</accession>
<gene>
    <name evidence="1" type="ORF">GCM10010394_23940</name>
</gene>
<dbReference type="SUPFAM" id="SSF53474">
    <property type="entry name" value="alpha/beta-Hydrolases"/>
    <property type="match status" value="1"/>
</dbReference>
<protein>
    <recommendedName>
        <fullName evidence="3">Alpha/beta hydrolase</fullName>
    </recommendedName>
</protein>
<dbReference type="EMBL" id="BAAACA010000014">
    <property type="protein sequence ID" value="GAA0593812.1"/>
    <property type="molecule type" value="Genomic_DNA"/>
</dbReference>
<keyword evidence="2" id="KW-1185">Reference proteome</keyword>
<dbReference type="Gene3D" id="3.40.50.1820">
    <property type="entry name" value="alpha/beta hydrolase"/>
    <property type="match status" value="1"/>
</dbReference>
<comment type="caution">
    <text evidence="1">The sequence shown here is derived from an EMBL/GenBank/DDBJ whole genome shotgun (WGS) entry which is preliminary data.</text>
</comment>
<sequence length="61" mass="6747">MRPLMAAGCVVLAQEHAQEMADRRAGQAQLAVLPAGHVVHHDAPDRFADVVRTFLSRQLMR</sequence>